<dbReference type="Proteomes" id="UP000789525">
    <property type="component" value="Unassembled WGS sequence"/>
</dbReference>
<protein>
    <submittedName>
        <fullName evidence="1">5834_t:CDS:1</fullName>
    </submittedName>
</protein>
<reference evidence="1" key="1">
    <citation type="submission" date="2021-06" db="EMBL/GenBank/DDBJ databases">
        <authorList>
            <person name="Kallberg Y."/>
            <person name="Tangrot J."/>
            <person name="Rosling A."/>
        </authorList>
    </citation>
    <scope>NUCLEOTIDE SEQUENCE</scope>
    <source>
        <strain evidence="1">CL356</strain>
    </source>
</reference>
<sequence length="170" mass="19026">MANMRKPLTPRTKHSHQGGYKVGGSSLNGLIETNMDGKHPLLDLIEKGEQKWTKMISRWKFVKENGVILVDERDIEPYFALSPRTFQSRVQDLAANLPFSFSLVVTNGSLSLVGERANSIRAKDIADLVEPFAQWLPDLQMHASDHDRGNIVLGQDQLDKALELVTQGEC</sequence>
<proteinExistence type="predicted"/>
<accession>A0ACA9MZD0</accession>
<gene>
    <name evidence="1" type="ORF">ACOLOM_LOCUS7278</name>
</gene>
<organism evidence="1 2">
    <name type="scientific">Acaulospora colombiana</name>
    <dbReference type="NCBI Taxonomy" id="27376"/>
    <lineage>
        <taxon>Eukaryota</taxon>
        <taxon>Fungi</taxon>
        <taxon>Fungi incertae sedis</taxon>
        <taxon>Mucoromycota</taxon>
        <taxon>Glomeromycotina</taxon>
        <taxon>Glomeromycetes</taxon>
        <taxon>Diversisporales</taxon>
        <taxon>Acaulosporaceae</taxon>
        <taxon>Acaulospora</taxon>
    </lineage>
</organism>
<evidence type="ECO:0000313" key="1">
    <source>
        <dbReference type="EMBL" id="CAG8619295.1"/>
    </source>
</evidence>
<comment type="caution">
    <text evidence="1">The sequence shown here is derived from an EMBL/GenBank/DDBJ whole genome shotgun (WGS) entry which is preliminary data.</text>
</comment>
<evidence type="ECO:0000313" key="2">
    <source>
        <dbReference type="Proteomes" id="UP000789525"/>
    </source>
</evidence>
<keyword evidence="2" id="KW-1185">Reference proteome</keyword>
<dbReference type="EMBL" id="CAJVPT010016440">
    <property type="protein sequence ID" value="CAG8619295.1"/>
    <property type="molecule type" value="Genomic_DNA"/>
</dbReference>
<name>A0ACA9MZD0_9GLOM</name>